<evidence type="ECO:0000313" key="4">
    <source>
        <dbReference type="Proteomes" id="UP000027920"/>
    </source>
</evidence>
<dbReference type="PANTHER" id="PTHR47425:SF2">
    <property type="entry name" value="FARB-RELATED"/>
    <property type="match status" value="1"/>
</dbReference>
<accession>A0A072PJW2</accession>
<dbReference type="GO" id="GO:0003677">
    <property type="term" value="F:DNA binding"/>
    <property type="evidence" value="ECO:0007669"/>
    <property type="project" value="InterPro"/>
</dbReference>
<dbReference type="Proteomes" id="UP000027920">
    <property type="component" value="Unassembled WGS sequence"/>
</dbReference>
<evidence type="ECO:0000256" key="1">
    <source>
        <dbReference type="ARBA" id="ARBA00023242"/>
    </source>
</evidence>
<name>A0A072PJW2_9EURO</name>
<evidence type="ECO:0000313" key="3">
    <source>
        <dbReference type="EMBL" id="KEF60389.1"/>
    </source>
</evidence>
<dbReference type="InterPro" id="IPR007219">
    <property type="entry name" value="XnlR_reg_dom"/>
</dbReference>
<keyword evidence="1" id="KW-0539">Nucleus</keyword>
<organism evidence="3 4">
    <name type="scientific">Exophiala aquamarina CBS 119918</name>
    <dbReference type="NCBI Taxonomy" id="1182545"/>
    <lineage>
        <taxon>Eukaryota</taxon>
        <taxon>Fungi</taxon>
        <taxon>Dikarya</taxon>
        <taxon>Ascomycota</taxon>
        <taxon>Pezizomycotina</taxon>
        <taxon>Eurotiomycetes</taxon>
        <taxon>Chaetothyriomycetidae</taxon>
        <taxon>Chaetothyriales</taxon>
        <taxon>Herpotrichiellaceae</taxon>
        <taxon>Exophiala</taxon>
    </lineage>
</organism>
<sequence length="210" mass="24093">YFERVYPYTPVLDSVSFVRRYTAGTYSTFICQCTLTSVAPYMSSSLLAESGYPDRYTAQRSFFAKAQLLYDLGGEQSQLVLLQGSLILTSSYFSFGLDKDCRYWLNNAVRLATQLGLHRKQMARQLDMETQKLFTRIFWVMFNKDVLMAISGRNNVRGLNDRHCDVLELEVEDCTEEDEAHTQDSGAEYPCTLSPVQVLYLIHNTKLSHI</sequence>
<dbReference type="RefSeq" id="XP_013262979.1">
    <property type="nucleotide sequence ID" value="XM_013407525.1"/>
</dbReference>
<dbReference type="EMBL" id="AMGV01000002">
    <property type="protein sequence ID" value="KEF60389.1"/>
    <property type="molecule type" value="Genomic_DNA"/>
</dbReference>
<dbReference type="InterPro" id="IPR052761">
    <property type="entry name" value="Fungal_Detox/Toxin_TFs"/>
</dbReference>
<gene>
    <name evidence="3" type="ORF">A1O9_01949</name>
</gene>
<dbReference type="GO" id="GO:0006351">
    <property type="term" value="P:DNA-templated transcription"/>
    <property type="evidence" value="ECO:0007669"/>
    <property type="project" value="InterPro"/>
</dbReference>
<dbReference type="VEuPathDB" id="FungiDB:A1O9_01949"/>
<dbReference type="PANTHER" id="PTHR47425">
    <property type="entry name" value="FARB-RELATED"/>
    <property type="match status" value="1"/>
</dbReference>
<evidence type="ECO:0000259" key="2">
    <source>
        <dbReference type="Pfam" id="PF04082"/>
    </source>
</evidence>
<feature type="domain" description="Xylanolytic transcriptional activator regulatory" evidence="2">
    <location>
        <begin position="1"/>
        <end position="180"/>
    </location>
</feature>
<dbReference type="GO" id="GO:0008270">
    <property type="term" value="F:zinc ion binding"/>
    <property type="evidence" value="ECO:0007669"/>
    <property type="project" value="InterPro"/>
</dbReference>
<comment type="caution">
    <text evidence="3">The sequence shown here is derived from an EMBL/GenBank/DDBJ whole genome shotgun (WGS) entry which is preliminary data.</text>
</comment>
<keyword evidence="4" id="KW-1185">Reference proteome</keyword>
<dbReference type="OrthoDB" id="5121955at2759"/>
<proteinExistence type="predicted"/>
<protein>
    <recommendedName>
        <fullName evidence="2">Xylanolytic transcriptional activator regulatory domain-containing protein</fullName>
    </recommendedName>
</protein>
<dbReference type="Pfam" id="PF04082">
    <property type="entry name" value="Fungal_trans"/>
    <property type="match status" value="1"/>
</dbReference>
<dbReference type="CDD" id="cd12148">
    <property type="entry name" value="fungal_TF_MHR"/>
    <property type="match status" value="1"/>
</dbReference>
<dbReference type="HOGENOM" id="CLU_1312749_0_0_1"/>
<feature type="non-terminal residue" evidence="3">
    <location>
        <position position="210"/>
    </location>
</feature>
<dbReference type="AlphaFoldDB" id="A0A072PJW2"/>
<feature type="non-terminal residue" evidence="3">
    <location>
        <position position="1"/>
    </location>
</feature>
<dbReference type="GeneID" id="25276895"/>
<reference evidence="3 4" key="1">
    <citation type="submission" date="2013-03" db="EMBL/GenBank/DDBJ databases">
        <title>The Genome Sequence of Exophiala aquamarina CBS 119918.</title>
        <authorList>
            <consortium name="The Broad Institute Genomics Platform"/>
            <person name="Cuomo C."/>
            <person name="de Hoog S."/>
            <person name="Gorbushina A."/>
            <person name="Walker B."/>
            <person name="Young S.K."/>
            <person name="Zeng Q."/>
            <person name="Gargeya S."/>
            <person name="Fitzgerald M."/>
            <person name="Haas B."/>
            <person name="Abouelleil A."/>
            <person name="Allen A.W."/>
            <person name="Alvarado L."/>
            <person name="Arachchi H.M."/>
            <person name="Berlin A.M."/>
            <person name="Chapman S.B."/>
            <person name="Gainer-Dewar J."/>
            <person name="Goldberg J."/>
            <person name="Griggs A."/>
            <person name="Gujja S."/>
            <person name="Hansen M."/>
            <person name="Howarth C."/>
            <person name="Imamovic A."/>
            <person name="Ireland A."/>
            <person name="Larimer J."/>
            <person name="McCowan C."/>
            <person name="Murphy C."/>
            <person name="Pearson M."/>
            <person name="Poon T.W."/>
            <person name="Priest M."/>
            <person name="Roberts A."/>
            <person name="Saif S."/>
            <person name="Shea T."/>
            <person name="Sisk P."/>
            <person name="Sykes S."/>
            <person name="Wortman J."/>
            <person name="Nusbaum C."/>
            <person name="Birren B."/>
        </authorList>
    </citation>
    <scope>NUCLEOTIDE SEQUENCE [LARGE SCALE GENOMIC DNA]</scope>
    <source>
        <strain evidence="3 4">CBS 119918</strain>
    </source>
</reference>